<dbReference type="Gene3D" id="3.40.50.150">
    <property type="entry name" value="Vaccinia Virus protein VP39"/>
    <property type="match status" value="1"/>
</dbReference>
<dbReference type="GO" id="GO:0032259">
    <property type="term" value="P:methylation"/>
    <property type="evidence" value="ECO:0007669"/>
    <property type="project" value="UniProtKB-KW"/>
</dbReference>
<dbReference type="InterPro" id="IPR029063">
    <property type="entry name" value="SAM-dependent_MTases_sf"/>
</dbReference>
<dbReference type="Proteomes" id="UP000319486">
    <property type="component" value="Unassembled WGS sequence"/>
</dbReference>
<keyword evidence="2" id="KW-1185">Reference proteome</keyword>
<gene>
    <name evidence="1" type="ORF">EAH88_14490</name>
</gene>
<feature type="non-terminal residue" evidence="1">
    <location>
        <position position="1"/>
    </location>
</feature>
<evidence type="ECO:0000313" key="2">
    <source>
        <dbReference type="Proteomes" id="UP000319486"/>
    </source>
</evidence>
<protein>
    <submittedName>
        <fullName evidence="1">RlmI/RlmK family 23S rRNA methyltransferase</fullName>
    </submittedName>
</protein>
<dbReference type="AlphaFoldDB" id="A0A502C1I2"/>
<dbReference type="PANTHER" id="PTHR42873:SF1">
    <property type="entry name" value="S-ADENOSYLMETHIONINE-DEPENDENT METHYLTRANSFERASE DOMAIN-CONTAINING PROTEIN"/>
    <property type="match status" value="1"/>
</dbReference>
<keyword evidence="1" id="KW-0489">Methyltransferase</keyword>
<dbReference type="SUPFAM" id="SSF53335">
    <property type="entry name" value="S-adenosyl-L-methionine-dependent methyltransferases"/>
    <property type="match status" value="1"/>
</dbReference>
<organism evidence="1 2">
    <name type="scientific">Rhodanobacter glycinis</name>
    <dbReference type="NCBI Taxonomy" id="582702"/>
    <lineage>
        <taxon>Bacteria</taxon>
        <taxon>Pseudomonadati</taxon>
        <taxon>Pseudomonadota</taxon>
        <taxon>Gammaproteobacteria</taxon>
        <taxon>Lysobacterales</taxon>
        <taxon>Rhodanobacteraceae</taxon>
        <taxon>Rhodanobacter</taxon>
    </lineage>
</organism>
<dbReference type="PANTHER" id="PTHR42873">
    <property type="entry name" value="RIBOSOMAL RNA LARGE SUBUNIT METHYLTRANSFERASE"/>
    <property type="match status" value="1"/>
</dbReference>
<name>A0A502C1I2_9GAMM</name>
<accession>A0A502C1I2</accession>
<comment type="caution">
    <text evidence="1">The sequence shown here is derived from an EMBL/GenBank/DDBJ whole genome shotgun (WGS) entry which is preliminary data.</text>
</comment>
<sequence length="96" mass="10683">PAKLTRDRSKVMDALKKYFAMNRMALDIIPPGGLLLTCSCTGLVGESEFLEMLRRVALNAGREIQVLEVRGAGADHPFRTDVPEGRYLKAVYCRVD</sequence>
<evidence type="ECO:0000313" key="1">
    <source>
        <dbReference type="EMBL" id="TPG06524.1"/>
    </source>
</evidence>
<proteinExistence type="predicted"/>
<reference evidence="1 2" key="1">
    <citation type="journal article" date="2019" name="Environ. Microbiol.">
        <title>Species interactions and distinct microbial communities in high Arctic permafrost affected cryosols are associated with the CH4 and CO2 gas fluxes.</title>
        <authorList>
            <person name="Altshuler I."/>
            <person name="Hamel J."/>
            <person name="Turney S."/>
            <person name="Magnuson E."/>
            <person name="Levesque R."/>
            <person name="Greer C."/>
            <person name="Whyte L.G."/>
        </authorList>
    </citation>
    <scope>NUCLEOTIDE SEQUENCE [LARGE SCALE GENOMIC DNA]</scope>
    <source>
        <strain evidence="1 2">S13Y</strain>
    </source>
</reference>
<dbReference type="GO" id="GO:0008168">
    <property type="term" value="F:methyltransferase activity"/>
    <property type="evidence" value="ECO:0007669"/>
    <property type="project" value="UniProtKB-KW"/>
</dbReference>
<dbReference type="EMBL" id="RCZO01000008">
    <property type="protein sequence ID" value="TPG06524.1"/>
    <property type="molecule type" value="Genomic_DNA"/>
</dbReference>
<keyword evidence="1" id="KW-0808">Transferase</keyword>